<protein>
    <submittedName>
        <fullName evidence="1">Uncharacterized protein</fullName>
    </submittedName>
</protein>
<sequence>MIDPQTADYEEEDYEAEEAHRAEEVQLIDQLYLGKALSHLALKHVIFQKSSYADMNGASHFACQLAVLCPLITCIRWGYHSSAFNNCCKENAADSLYSAYKKRLEDVEWVKVK</sequence>
<dbReference type="OrthoDB" id="5527805at2759"/>
<dbReference type="Proteomes" id="UP001140011">
    <property type="component" value="Unassembled WGS sequence"/>
</dbReference>
<evidence type="ECO:0000313" key="2">
    <source>
        <dbReference type="Proteomes" id="UP001140011"/>
    </source>
</evidence>
<evidence type="ECO:0000313" key="1">
    <source>
        <dbReference type="EMBL" id="KAJ2753029.1"/>
    </source>
</evidence>
<name>A0A9W8LAZ1_9FUNG</name>
<gene>
    <name evidence="1" type="ORF">GGI19_003424</name>
</gene>
<accession>A0A9W8LAZ1</accession>
<organism evidence="1 2">
    <name type="scientific">Coemansia pectinata</name>
    <dbReference type="NCBI Taxonomy" id="1052879"/>
    <lineage>
        <taxon>Eukaryota</taxon>
        <taxon>Fungi</taxon>
        <taxon>Fungi incertae sedis</taxon>
        <taxon>Zoopagomycota</taxon>
        <taxon>Kickxellomycotina</taxon>
        <taxon>Kickxellomycetes</taxon>
        <taxon>Kickxellales</taxon>
        <taxon>Kickxellaceae</taxon>
        <taxon>Coemansia</taxon>
    </lineage>
</organism>
<comment type="caution">
    <text evidence="1">The sequence shown here is derived from an EMBL/GenBank/DDBJ whole genome shotgun (WGS) entry which is preliminary data.</text>
</comment>
<reference evidence="1" key="1">
    <citation type="submission" date="2022-07" db="EMBL/GenBank/DDBJ databases">
        <title>Phylogenomic reconstructions and comparative analyses of Kickxellomycotina fungi.</title>
        <authorList>
            <person name="Reynolds N.K."/>
            <person name="Stajich J.E."/>
            <person name="Barry K."/>
            <person name="Grigoriev I.V."/>
            <person name="Crous P."/>
            <person name="Smith M.E."/>
        </authorList>
    </citation>
    <scope>NUCLEOTIDE SEQUENCE</scope>
    <source>
        <strain evidence="1">BCRC 34297</strain>
    </source>
</reference>
<proteinExistence type="predicted"/>
<dbReference type="AlphaFoldDB" id="A0A9W8LAZ1"/>
<dbReference type="EMBL" id="JANBUH010000226">
    <property type="protein sequence ID" value="KAJ2753029.1"/>
    <property type="molecule type" value="Genomic_DNA"/>
</dbReference>
<keyword evidence="2" id="KW-1185">Reference proteome</keyword>